<dbReference type="RefSeq" id="WP_209140004.1">
    <property type="nucleotide sequence ID" value="NZ_JAGHKO010000004.1"/>
</dbReference>
<proteinExistence type="predicted"/>
<feature type="transmembrane region" description="Helical" evidence="1">
    <location>
        <begin position="113"/>
        <end position="129"/>
    </location>
</feature>
<comment type="caution">
    <text evidence="2">The sequence shown here is derived from an EMBL/GenBank/DDBJ whole genome shotgun (WGS) entry which is preliminary data.</text>
</comment>
<sequence length="140" mass="16434">MSVLRCVLYTILLMLIETVICIVLLECALFFVKYKVDSWHIEKAVRDGLEINAMRFIFYYLFYIILFYFLVNAKRWRNRLLQIAVVNCGIYIVLSLFYGLLLPGGTDYLTANFFYFLIAATFISPFLLGRKVQQKLVTRA</sequence>
<keyword evidence="1" id="KW-0472">Membrane</keyword>
<feature type="transmembrane region" description="Helical" evidence="1">
    <location>
        <begin position="83"/>
        <end position="101"/>
    </location>
</feature>
<reference evidence="2 3" key="1">
    <citation type="submission" date="2021-03" db="EMBL/GenBank/DDBJ databases">
        <title>Assistant Professor.</title>
        <authorList>
            <person name="Huq M.A."/>
        </authorList>
    </citation>
    <scope>NUCLEOTIDE SEQUENCE [LARGE SCALE GENOMIC DNA]</scope>
    <source>
        <strain evidence="2 3">MAH-29</strain>
    </source>
</reference>
<name>A0ABS3YVQ4_9BACT</name>
<evidence type="ECO:0000313" key="2">
    <source>
        <dbReference type="EMBL" id="MBO9201948.1"/>
    </source>
</evidence>
<gene>
    <name evidence="2" type="ORF">J7I42_16810</name>
</gene>
<organism evidence="2 3">
    <name type="scientific">Niastella soli</name>
    <dbReference type="NCBI Taxonomy" id="2821487"/>
    <lineage>
        <taxon>Bacteria</taxon>
        <taxon>Pseudomonadati</taxon>
        <taxon>Bacteroidota</taxon>
        <taxon>Chitinophagia</taxon>
        <taxon>Chitinophagales</taxon>
        <taxon>Chitinophagaceae</taxon>
        <taxon>Niastella</taxon>
    </lineage>
</organism>
<evidence type="ECO:0000256" key="1">
    <source>
        <dbReference type="SAM" id="Phobius"/>
    </source>
</evidence>
<dbReference type="EMBL" id="JAGHKO010000004">
    <property type="protein sequence ID" value="MBO9201948.1"/>
    <property type="molecule type" value="Genomic_DNA"/>
</dbReference>
<evidence type="ECO:0000313" key="3">
    <source>
        <dbReference type="Proteomes" id="UP000677244"/>
    </source>
</evidence>
<keyword evidence="1" id="KW-0812">Transmembrane</keyword>
<evidence type="ECO:0008006" key="4">
    <source>
        <dbReference type="Google" id="ProtNLM"/>
    </source>
</evidence>
<feature type="transmembrane region" description="Helical" evidence="1">
    <location>
        <begin position="52"/>
        <end position="71"/>
    </location>
</feature>
<keyword evidence="1" id="KW-1133">Transmembrane helix</keyword>
<dbReference type="Proteomes" id="UP000677244">
    <property type="component" value="Unassembled WGS sequence"/>
</dbReference>
<keyword evidence="3" id="KW-1185">Reference proteome</keyword>
<protein>
    <recommendedName>
        <fullName evidence="4">Histidine kinase</fullName>
    </recommendedName>
</protein>
<accession>A0ABS3YVQ4</accession>
<feature type="transmembrane region" description="Helical" evidence="1">
    <location>
        <begin position="7"/>
        <end position="32"/>
    </location>
</feature>